<sequence>SIASIHHLYSKKTRSDFMYNLPNLMIENGSFILSVWRKWQKRFRKYFIKDWLKRKFSLKYRKSQYSKGLQEFGDIIIPWKKSNNKGSYTRYYHLFSVKEVIKLTKHFKIRKFSILGGPGNKDNFFIWLRKEKSVK</sequence>
<protein>
    <recommendedName>
        <fullName evidence="2">Methyltransferase type 11 domain-containing protein</fullName>
    </recommendedName>
</protein>
<accession>X1DFJ3</accession>
<organism evidence="1">
    <name type="scientific">marine sediment metagenome</name>
    <dbReference type="NCBI Taxonomy" id="412755"/>
    <lineage>
        <taxon>unclassified sequences</taxon>
        <taxon>metagenomes</taxon>
        <taxon>ecological metagenomes</taxon>
    </lineage>
</organism>
<name>X1DFJ3_9ZZZZ</name>
<proteinExistence type="predicted"/>
<reference evidence="1" key="1">
    <citation type="journal article" date="2014" name="Front. Microbiol.">
        <title>High frequency of phylogenetically diverse reductive dehalogenase-homologous genes in deep subseafloor sedimentary metagenomes.</title>
        <authorList>
            <person name="Kawai M."/>
            <person name="Futagami T."/>
            <person name="Toyoda A."/>
            <person name="Takaki Y."/>
            <person name="Nishi S."/>
            <person name="Hori S."/>
            <person name="Arai W."/>
            <person name="Tsubouchi T."/>
            <person name="Morono Y."/>
            <person name="Uchiyama I."/>
            <person name="Ito T."/>
            <person name="Fujiyama A."/>
            <person name="Inagaki F."/>
            <person name="Takami H."/>
        </authorList>
    </citation>
    <scope>NUCLEOTIDE SEQUENCE</scope>
    <source>
        <strain evidence="1">Expedition CK06-06</strain>
    </source>
</reference>
<dbReference type="AlphaFoldDB" id="X1DFJ3"/>
<feature type="non-terminal residue" evidence="1">
    <location>
        <position position="1"/>
    </location>
</feature>
<gene>
    <name evidence="1" type="ORF">S01H4_60951</name>
</gene>
<comment type="caution">
    <text evidence="1">The sequence shown here is derived from an EMBL/GenBank/DDBJ whole genome shotgun (WGS) entry which is preliminary data.</text>
</comment>
<dbReference type="EMBL" id="BART01036043">
    <property type="protein sequence ID" value="GAH07065.1"/>
    <property type="molecule type" value="Genomic_DNA"/>
</dbReference>
<dbReference type="Gene3D" id="3.40.50.150">
    <property type="entry name" value="Vaccinia Virus protein VP39"/>
    <property type="match status" value="1"/>
</dbReference>
<dbReference type="InterPro" id="IPR029063">
    <property type="entry name" value="SAM-dependent_MTases_sf"/>
</dbReference>
<evidence type="ECO:0008006" key="2">
    <source>
        <dbReference type="Google" id="ProtNLM"/>
    </source>
</evidence>
<evidence type="ECO:0000313" key="1">
    <source>
        <dbReference type="EMBL" id="GAH07065.1"/>
    </source>
</evidence>